<dbReference type="GO" id="GO:0050567">
    <property type="term" value="F:glutaminyl-tRNA synthase (glutamine-hydrolyzing) activity"/>
    <property type="evidence" value="ECO:0007669"/>
    <property type="project" value="UniProtKB-EC"/>
</dbReference>
<comment type="similarity">
    <text evidence="1 10">Belongs to the GatB/GatE family. GatB subfamily.</text>
</comment>
<organism evidence="12 13">
    <name type="scientific">Blautia caecimuris</name>
    <dbReference type="NCBI Taxonomy" id="1796615"/>
    <lineage>
        <taxon>Bacteria</taxon>
        <taxon>Bacillati</taxon>
        <taxon>Bacillota</taxon>
        <taxon>Clostridia</taxon>
        <taxon>Lachnospirales</taxon>
        <taxon>Lachnospiraceae</taxon>
        <taxon>Blautia</taxon>
    </lineage>
</organism>
<evidence type="ECO:0000256" key="4">
    <source>
        <dbReference type="ARBA" id="ARBA00022741"/>
    </source>
</evidence>
<evidence type="ECO:0000313" key="13">
    <source>
        <dbReference type="Proteomes" id="UP001549106"/>
    </source>
</evidence>
<comment type="caution">
    <text evidence="12">The sequence shown here is derived from an EMBL/GenBank/DDBJ whole genome shotgun (WGS) entry which is preliminary data.</text>
</comment>
<sequence length="480" mass="55108">MRQYKTVIGLEVHIELATKTKIFCGCSTEFGGEPNTHTCPVCAGMPGSLPVLNRQVVEFALKAGIAANCQINQLCKFDRKNYFYPDNPQNYQISQLYLPLCHDGWIEIETSAGKKKIRIHEIHMEEDAGKLIHDEWEDCSLVDYNRSGVPLIEIVSEPDMRSAEEVIAYLDKLRCMMQYLGISDCKLQEGSMRADVNLSVCESGSDVWGTRTEMKNLNSFKAITRAIEAERERQIELLEMGRPVIQETRRWDDNKESSRAMRSKEDAKDYRYFPDPDLPPVHISDEWIQRIRNTQPQLREEKQQIYQDEMGLSDYDARVLTESAHLADLFEKTAELSQNPKRTAAWFMGEVLRLIKEYGTEPEKVCFSPKHLARLIYMVEEKKVSPANAKKVFEHIFNEDTEPEVFVREHGLGIVQNDDLMQRVVQKVLAENPGPFSELLGGKDKVFGFFVGQMMRELKGTASPEAVRDALTEEINKNRR</sequence>
<dbReference type="InterPro" id="IPR003789">
    <property type="entry name" value="Asn/Gln_tRNA_amidoTrase-B-like"/>
</dbReference>
<dbReference type="Pfam" id="PF02637">
    <property type="entry name" value="GatB_Yqey"/>
    <property type="match status" value="1"/>
</dbReference>
<comment type="catalytic activity">
    <reaction evidence="8 10">
        <text>L-aspartyl-tRNA(Asn) + L-glutamine + ATP + H2O = L-asparaginyl-tRNA(Asn) + L-glutamate + ADP + phosphate + 2 H(+)</text>
        <dbReference type="Rhea" id="RHEA:14513"/>
        <dbReference type="Rhea" id="RHEA-COMP:9674"/>
        <dbReference type="Rhea" id="RHEA-COMP:9677"/>
        <dbReference type="ChEBI" id="CHEBI:15377"/>
        <dbReference type="ChEBI" id="CHEBI:15378"/>
        <dbReference type="ChEBI" id="CHEBI:29985"/>
        <dbReference type="ChEBI" id="CHEBI:30616"/>
        <dbReference type="ChEBI" id="CHEBI:43474"/>
        <dbReference type="ChEBI" id="CHEBI:58359"/>
        <dbReference type="ChEBI" id="CHEBI:78515"/>
        <dbReference type="ChEBI" id="CHEBI:78516"/>
        <dbReference type="ChEBI" id="CHEBI:456216"/>
    </reaction>
</comment>
<keyword evidence="6 10" id="KW-0648">Protein biosynthesis</keyword>
<evidence type="ECO:0000256" key="5">
    <source>
        <dbReference type="ARBA" id="ARBA00022840"/>
    </source>
</evidence>
<dbReference type="InterPro" id="IPR006075">
    <property type="entry name" value="Asn/Gln-tRNA_Trfase_suB/E_cat"/>
</dbReference>
<evidence type="ECO:0000256" key="6">
    <source>
        <dbReference type="ARBA" id="ARBA00022917"/>
    </source>
</evidence>
<dbReference type="SUPFAM" id="SSF55931">
    <property type="entry name" value="Glutamine synthetase/guanido kinase"/>
    <property type="match status" value="1"/>
</dbReference>
<protein>
    <recommendedName>
        <fullName evidence="10">Aspartyl/glutamyl-tRNA(Asn/Gln) amidotransferase subunit B</fullName>
        <shortName evidence="10">Asp/Glu-ADT subunit B</shortName>
        <ecNumber evidence="10">6.3.5.-</ecNumber>
    </recommendedName>
</protein>
<dbReference type="InterPro" id="IPR023168">
    <property type="entry name" value="GatB_Yqey_C_2"/>
</dbReference>
<dbReference type="PROSITE" id="PS01234">
    <property type="entry name" value="GATB"/>
    <property type="match status" value="1"/>
</dbReference>
<dbReference type="InterPro" id="IPR017958">
    <property type="entry name" value="Gln-tRNA_amidoTrfase_suB_CS"/>
</dbReference>
<reference evidence="12 13" key="1">
    <citation type="submission" date="2024-06" db="EMBL/GenBank/DDBJ databases">
        <title>Genomic Encyclopedia of Type Strains, Phase IV (KMG-IV): sequencing the most valuable type-strain genomes for metagenomic binning, comparative biology and taxonomic classification.</title>
        <authorList>
            <person name="Goeker M."/>
        </authorList>
    </citation>
    <scope>NUCLEOTIDE SEQUENCE [LARGE SCALE GENOMIC DNA]</scope>
    <source>
        <strain evidence="12 13">DSM 29492</strain>
    </source>
</reference>
<keyword evidence="13" id="KW-1185">Reference proteome</keyword>
<dbReference type="PANTHER" id="PTHR11659">
    <property type="entry name" value="GLUTAMYL-TRNA GLN AMIDOTRANSFERASE SUBUNIT B MITOCHONDRIAL AND PROKARYOTIC PET112-RELATED"/>
    <property type="match status" value="1"/>
</dbReference>
<dbReference type="NCBIfam" id="TIGR00133">
    <property type="entry name" value="gatB"/>
    <property type="match status" value="1"/>
</dbReference>
<feature type="domain" description="Asn/Gln amidotransferase" evidence="11">
    <location>
        <begin position="328"/>
        <end position="475"/>
    </location>
</feature>
<dbReference type="InterPro" id="IPR004413">
    <property type="entry name" value="GatB"/>
</dbReference>
<dbReference type="PANTHER" id="PTHR11659:SF0">
    <property type="entry name" value="GLUTAMYL-TRNA(GLN) AMIDOTRANSFERASE SUBUNIT B, MITOCHONDRIAL"/>
    <property type="match status" value="1"/>
</dbReference>
<evidence type="ECO:0000256" key="7">
    <source>
        <dbReference type="ARBA" id="ARBA00024799"/>
    </source>
</evidence>
<dbReference type="Pfam" id="PF02934">
    <property type="entry name" value="GatB_N"/>
    <property type="match status" value="1"/>
</dbReference>
<dbReference type="RefSeq" id="WP_257465261.1">
    <property type="nucleotide sequence ID" value="NZ_JANJZT010000026.1"/>
</dbReference>
<evidence type="ECO:0000256" key="1">
    <source>
        <dbReference type="ARBA" id="ARBA00005306"/>
    </source>
</evidence>
<accession>A0ABV2M833</accession>
<gene>
    <name evidence="10" type="primary">gatB</name>
    <name evidence="12" type="ORF">ABID24_002911</name>
</gene>
<dbReference type="SMART" id="SM00845">
    <property type="entry name" value="GatB_Yqey"/>
    <property type="match status" value="1"/>
</dbReference>
<dbReference type="InterPro" id="IPR014746">
    <property type="entry name" value="Gln_synth/guanido_kin_cat_dom"/>
</dbReference>
<evidence type="ECO:0000313" key="12">
    <source>
        <dbReference type="EMBL" id="MET3751652.1"/>
    </source>
</evidence>
<evidence type="ECO:0000259" key="11">
    <source>
        <dbReference type="SMART" id="SM00845"/>
    </source>
</evidence>
<keyword evidence="3 10" id="KW-0436">Ligase</keyword>
<dbReference type="HAMAP" id="MF_00121">
    <property type="entry name" value="GatB"/>
    <property type="match status" value="1"/>
</dbReference>
<name>A0ABV2M833_9FIRM</name>
<evidence type="ECO:0000256" key="3">
    <source>
        <dbReference type="ARBA" id="ARBA00022598"/>
    </source>
</evidence>
<dbReference type="InterPro" id="IPR017959">
    <property type="entry name" value="Asn/Gln-tRNA_amidoTrfase_suB/E"/>
</dbReference>
<comment type="catalytic activity">
    <reaction evidence="9 10">
        <text>L-glutamyl-tRNA(Gln) + L-glutamine + ATP + H2O = L-glutaminyl-tRNA(Gln) + L-glutamate + ADP + phosphate + H(+)</text>
        <dbReference type="Rhea" id="RHEA:17521"/>
        <dbReference type="Rhea" id="RHEA-COMP:9681"/>
        <dbReference type="Rhea" id="RHEA-COMP:9684"/>
        <dbReference type="ChEBI" id="CHEBI:15377"/>
        <dbReference type="ChEBI" id="CHEBI:15378"/>
        <dbReference type="ChEBI" id="CHEBI:29985"/>
        <dbReference type="ChEBI" id="CHEBI:30616"/>
        <dbReference type="ChEBI" id="CHEBI:43474"/>
        <dbReference type="ChEBI" id="CHEBI:58359"/>
        <dbReference type="ChEBI" id="CHEBI:78520"/>
        <dbReference type="ChEBI" id="CHEBI:78521"/>
        <dbReference type="ChEBI" id="CHEBI:456216"/>
    </reaction>
</comment>
<evidence type="ECO:0000256" key="2">
    <source>
        <dbReference type="ARBA" id="ARBA00011123"/>
    </source>
</evidence>
<comment type="function">
    <text evidence="7 10">Allows the formation of correctly charged Asn-tRNA(Asn) or Gln-tRNA(Gln) through the transamidation of misacylated Asp-tRNA(Asn) or Glu-tRNA(Gln) in organisms which lack either or both of asparaginyl-tRNA or glutaminyl-tRNA synthetases. The reaction takes place in the presence of glutamine and ATP through an activated phospho-Asp-tRNA(Asn) or phospho-Glu-tRNA(Gln).</text>
</comment>
<dbReference type="Gene3D" id="1.10.10.410">
    <property type="match status" value="1"/>
</dbReference>
<comment type="subunit">
    <text evidence="2 10">Heterotrimer of A, B and C subunits.</text>
</comment>
<dbReference type="GO" id="GO:0050566">
    <property type="term" value="F:asparaginyl-tRNA synthase (glutamine-hydrolyzing) activity"/>
    <property type="evidence" value="ECO:0007669"/>
    <property type="project" value="UniProtKB-EC"/>
</dbReference>
<dbReference type="InterPro" id="IPR042114">
    <property type="entry name" value="GatB_C_1"/>
</dbReference>
<dbReference type="Gene3D" id="1.10.150.380">
    <property type="entry name" value="GatB domain, N-terminal subdomain"/>
    <property type="match status" value="1"/>
</dbReference>
<dbReference type="Proteomes" id="UP001549106">
    <property type="component" value="Unassembled WGS sequence"/>
</dbReference>
<dbReference type="NCBIfam" id="NF004012">
    <property type="entry name" value="PRK05477.1-2"/>
    <property type="match status" value="1"/>
</dbReference>
<dbReference type="InterPro" id="IPR018027">
    <property type="entry name" value="Asn/Gln_amidotransferase"/>
</dbReference>
<proteinExistence type="inferred from homology"/>
<evidence type="ECO:0000256" key="10">
    <source>
        <dbReference type="HAMAP-Rule" id="MF_00121"/>
    </source>
</evidence>
<dbReference type="SUPFAM" id="SSF89095">
    <property type="entry name" value="GatB/YqeY motif"/>
    <property type="match status" value="1"/>
</dbReference>
<dbReference type="EMBL" id="JBEPMJ010000025">
    <property type="protein sequence ID" value="MET3751652.1"/>
    <property type="molecule type" value="Genomic_DNA"/>
</dbReference>
<keyword evidence="5 10" id="KW-0067">ATP-binding</keyword>
<evidence type="ECO:0000256" key="9">
    <source>
        <dbReference type="ARBA" id="ARBA00047913"/>
    </source>
</evidence>
<keyword evidence="4 10" id="KW-0547">Nucleotide-binding</keyword>
<evidence type="ECO:0000256" key="8">
    <source>
        <dbReference type="ARBA" id="ARBA00047380"/>
    </source>
</evidence>
<dbReference type="NCBIfam" id="NF004014">
    <property type="entry name" value="PRK05477.1-4"/>
    <property type="match status" value="1"/>
</dbReference>
<dbReference type="EC" id="6.3.5.-" evidence="10"/>